<proteinExistence type="predicted"/>
<comment type="caution">
    <text evidence="2">The sequence shown here is derived from an EMBL/GenBank/DDBJ whole genome shotgun (WGS) entry which is preliminary data.</text>
</comment>
<evidence type="ECO:0000256" key="1">
    <source>
        <dbReference type="SAM" id="MobiDB-lite"/>
    </source>
</evidence>
<dbReference type="AlphaFoldDB" id="A0A6I5RSK7"/>
<name>A0A6I5RSK7_9PSED</name>
<organism evidence="2 3">
    <name type="scientific">Pseudomonas laurentiana</name>
    <dbReference type="NCBI Taxonomy" id="2364649"/>
    <lineage>
        <taxon>Bacteria</taxon>
        <taxon>Pseudomonadati</taxon>
        <taxon>Pseudomonadota</taxon>
        <taxon>Gammaproteobacteria</taxon>
        <taxon>Pseudomonadales</taxon>
        <taxon>Pseudomonadaceae</taxon>
        <taxon>Pseudomonas</taxon>
    </lineage>
</organism>
<evidence type="ECO:0000313" key="2">
    <source>
        <dbReference type="EMBL" id="NES10640.1"/>
    </source>
</evidence>
<dbReference type="RefSeq" id="WP_163937081.1">
    <property type="nucleotide sequence ID" value="NZ_BMQU01000028.1"/>
</dbReference>
<feature type="region of interest" description="Disordered" evidence="1">
    <location>
        <begin position="59"/>
        <end position="79"/>
    </location>
</feature>
<gene>
    <name evidence="2" type="ORF">G3O07_14325</name>
</gene>
<reference evidence="2 3" key="1">
    <citation type="submission" date="2020-02" db="EMBL/GenBank/DDBJ databases">
        <title>Broccoli isolated Pseudomonas sp.</title>
        <authorList>
            <person name="Fujikawa T."/>
            <person name="Sawada H."/>
        </authorList>
    </citation>
    <scope>NUCLEOTIDE SEQUENCE [LARGE SCALE GENOMIC DNA]</scope>
    <source>
        <strain evidence="2 3">JCM 32154</strain>
    </source>
</reference>
<sequence length="79" mass="8563">MKGIHDDLEHTAEKLEQVATTLAGHALYLQHSVHVQDATEVQGRIAGLQASIDDLRDVAQSIGQQQPEPGKAPSRLTQI</sequence>
<keyword evidence="3" id="KW-1185">Reference proteome</keyword>
<dbReference type="Proteomes" id="UP000471751">
    <property type="component" value="Unassembled WGS sequence"/>
</dbReference>
<protein>
    <submittedName>
        <fullName evidence="2">Uncharacterized protein</fullName>
    </submittedName>
</protein>
<dbReference type="EMBL" id="JAAHBT010000147">
    <property type="protein sequence ID" value="NES10640.1"/>
    <property type="molecule type" value="Genomic_DNA"/>
</dbReference>
<accession>A0A6I5RSK7</accession>
<evidence type="ECO:0000313" key="3">
    <source>
        <dbReference type="Proteomes" id="UP000471751"/>
    </source>
</evidence>